<name>A0A2A2JP90_9BILA</name>
<dbReference type="Proteomes" id="UP000218231">
    <property type="component" value="Unassembled WGS sequence"/>
</dbReference>
<evidence type="ECO:0000256" key="1">
    <source>
        <dbReference type="ARBA" id="ARBA00000032"/>
    </source>
</evidence>
<feature type="transmembrane region" description="Helical" evidence="4">
    <location>
        <begin position="394"/>
        <end position="418"/>
    </location>
</feature>
<dbReference type="PANTHER" id="PTHR11567:SF210">
    <property type="entry name" value="ACID PHOSPHATASE 5-RELATED"/>
    <property type="match status" value="1"/>
</dbReference>
<dbReference type="InterPro" id="IPR000560">
    <property type="entry name" value="His_Pase_clade-2"/>
</dbReference>
<feature type="region of interest" description="Disordered" evidence="3">
    <location>
        <begin position="433"/>
        <end position="455"/>
    </location>
</feature>
<dbReference type="Gene3D" id="3.40.50.1240">
    <property type="entry name" value="Phosphoglycerate mutase-like"/>
    <property type="match status" value="1"/>
</dbReference>
<proteinExistence type="inferred from homology"/>
<evidence type="ECO:0000256" key="4">
    <source>
        <dbReference type="SAM" id="Phobius"/>
    </source>
</evidence>
<comment type="caution">
    <text evidence="5">The sequence shown here is derived from an EMBL/GenBank/DDBJ whole genome shotgun (WGS) entry which is preliminary data.</text>
</comment>
<accession>A0A2A2JP90</accession>
<keyword evidence="6" id="KW-1185">Reference proteome</keyword>
<gene>
    <name evidence="5" type="ORF">WR25_01434</name>
</gene>
<keyword evidence="4" id="KW-1133">Transmembrane helix</keyword>
<evidence type="ECO:0000313" key="5">
    <source>
        <dbReference type="EMBL" id="PAV63480.1"/>
    </source>
</evidence>
<dbReference type="InterPro" id="IPR033379">
    <property type="entry name" value="Acid_Pase_AS"/>
</dbReference>
<reference evidence="5 6" key="1">
    <citation type="journal article" date="2017" name="Curr. Biol.">
        <title>Genome architecture and evolution of a unichromosomal asexual nematode.</title>
        <authorList>
            <person name="Fradin H."/>
            <person name="Zegar C."/>
            <person name="Gutwein M."/>
            <person name="Lucas J."/>
            <person name="Kovtun M."/>
            <person name="Corcoran D."/>
            <person name="Baugh L.R."/>
            <person name="Kiontke K."/>
            <person name="Gunsalus K."/>
            <person name="Fitch D.H."/>
            <person name="Piano F."/>
        </authorList>
    </citation>
    <scope>NUCLEOTIDE SEQUENCE [LARGE SCALE GENOMIC DNA]</scope>
    <source>
        <strain evidence="5">PF1309</strain>
    </source>
</reference>
<keyword evidence="4" id="KW-0812">Transmembrane</keyword>
<organism evidence="5 6">
    <name type="scientific">Diploscapter pachys</name>
    <dbReference type="NCBI Taxonomy" id="2018661"/>
    <lineage>
        <taxon>Eukaryota</taxon>
        <taxon>Metazoa</taxon>
        <taxon>Ecdysozoa</taxon>
        <taxon>Nematoda</taxon>
        <taxon>Chromadorea</taxon>
        <taxon>Rhabditida</taxon>
        <taxon>Rhabditina</taxon>
        <taxon>Rhabditomorpha</taxon>
        <taxon>Rhabditoidea</taxon>
        <taxon>Rhabditidae</taxon>
        <taxon>Diploscapter</taxon>
    </lineage>
</organism>
<comment type="catalytic activity">
    <reaction evidence="1">
        <text>a phosphate monoester + H2O = an alcohol + phosphate</text>
        <dbReference type="Rhea" id="RHEA:15017"/>
        <dbReference type="ChEBI" id="CHEBI:15377"/>
        <dbReference type="ChEBI" id="CHEBI:30879"/>
        <dbReference type="ChEBI" id="CHEBI:43474"/>
        <dbReference type="ChEBI" id="CHEBI:67140"/>
        <dbReference type="EC" id="3.1.3.2"/>
    </reaction>
</comment>
<sequence>MRNIPICAVFLAACYSNLPICEASHKLHKLKAKLAGEKPNFDTLEYVHVIWRHGDRTPALPLWNEKEIFAEKWSEGQGELTRKGMAQQYRLGDWMRSRYSGFLGDRFDRAEIYVRSSDYNRTLMSAQANMAGMFPPKEHEIWNKSLLWQPVPVHTMPREMDIQINQEADCPVAKAELDRIWNSEEVLKMKEQNKELLTFLGEKFNKPDLQLQDLWIVYDNLFCQQCHNDTHQWPEWMTDTIFKRLVRVYDVTSQFEYHTDLLRRLRGGSLLKEIFERFKAKASGTLSKKTKFFAYSAHDSTIAALLASMGIFLEVFPLYATAVLLELHKVDGKYILEIYHKNITDSPLLYEYEIPGCPIPCSLDKMHEDLIKFFPDNWNEECGLPSNDQSAKKYIVTIIVLAVTCILLAVILVTDFWLHRRKRHRIVSGMEGRSGARPLISDAEEDGDDLDNHEI</sequence>
<dbReference type="PROSITE" id="PS00616">
    <property type="entry name" value="HIS_ACID_PHOSPHAT_1"/>
    <property type="match status" value="1"/>
</dbReference>
<dbReference type="GO" id="GO:0003993">
    <property type="term" value="F:acid phosphatase activity"/>
    <property type="evidence" value="ECO:0007669"/>
    <property type="project" value="UniProtKB-EC"/>
</dbReference>
<dbReference type="SUPFAM" id="SSF53254">
    <property type="entry name" value="Phosphoglycerate mutase-like"/>
    <property type="match status" value="1"/>
</dbReference>
<dbReference type="PROSITE" id="PS00778">
    <property type="entry name" value="HIS_ACID_PHOSPHAT_2"/>
    <property type="match status" value="1"/>
</dbReference>
<keyword evidence="4" id="KW-0472">Membrane</keyword>
<dbReference type="InterPro" id="IPR029033">
    <property type="entry name" value="His_PPase_superfam"/>
</dbReference>
<protein>
    <recommendedName>
        <fullName evidence="7">Acid phosphatase</fullName>
    </recommendedName>
</protein>
<dbReference type="EMBL" id="LIAE01010304">
    <property type="protein sequence ID" value="PAV63480.1"/>
    <property type="molecule type" value="Genomic_DNA"/>
</dbReference>
<dbReference type="CDD" id="cd07061">
    <property type="entry name" value="HP_HAP_like"/>
    <property type="match status" value="1"/>
</dbReference>
<dbReference type="PANTHER" id="PTHR11567">
    <property type="entry name" value="ACID PHOSPHATASE-RELATED"/>
    <property type="match status" value="1"/>
</dbReference>
<dbReference type="Pfam" id="PF00328">
    <property type="entry name" value="His_Phos_2"/>
    <property type="match status" value="1"/>
</dbReference>
<comment type="similarity">
    <text evidence="2">Belongs to the histidine acid phosphatase family.</text>
</comment>
<evidence type="ECO:0000256" key="3">
    <source>
        <dbReference type="SAM" id="MobiDB-lite"/>
    </source>
</evidence>
<evidence type="ECO:0000256" key="2">
    <source>
        <dbReference type="ARBA" id="ARBA00005375"/>
    </source>
</evidence>
<dbReference type="OrthoDB" id="5821688at2759"/>
<dbReference type="InterPro" id="IPR050645">
    <property type="entry name" value="Histidine_acid_phosphatase"/>
</dbReference>
<dbReference type="AlphaFoldDB" id="A0A2A2JP90"/>
<evidence type="ECO:0008006" key="7">
    <source>
        <dbReference type="Google" id="ProtNLM"/>
    </source>
</evidence>
<dbReference type="STRING" id="2018661.A0A2A2JP90"/>
<evidence type="ECO:0000313" key="6">
    <source>
        <dbReference type="Proteomes" id="UP000218231"/>
    </source>
</evidence>